<name>A0A699JIN8_TANCI</name>
<dbReference type="Gene3D" id="2.70.98.10">
    <property type="match status" value="1"/>
</dbReference>
<dbReference type="GO" id="GO:0005737">
    <property type="term" value="C:cytoplasm"/>
    <property type="evidence" value="ECO:0007669"/>
    <property type="project" value="TreeGrafter"/>
</dbReference>
<gene>
    <name evidence="1" type="ORF">Tci_611350</name>
</gene>
<dbReference type="AlphaFoldDB" id="A0A699JIN8"/>
<proteinExistence type="predicted"/>
<dbReference type="GO" id="GO:0030246">
    <property type="term" value="F:carbohydrate binding"/>
    <property type="evidence" value="ECO:0007669"/>
    <property type="project" value="InterPro"/>
</dbReference>
<dbReference type="PANTHER" id="PTHR11122">
    <property type="entry name" value="APOSPORY-ASSOCIATED PROTEIN C-RELATED"/>
    <property type="match status" value="1"/>
</dbReference>
<sequence>MGMMKEICSSKNYMKSLDIIPMRLIPTGNPSSVDLTLKATANDFNMWPHSFELCLRVSLGPDRMTIISQIKNTDTTSFAFTLAFQNYLSVSDISEVRVEGLETLDFLDNLNHGKRFTEQPDAITFDGEVDRVYTKTSGNIAIIDHERKRTMVIRNEALPDAGTL</sequence>
<organism evidence="1">
    <name type="scientific">Tanacetum cinerariifolium</name>
    <name type="common">Dalmatian daisy</name>
    <name type="synonym">Chrysanthemum cinerariifolium</name>
    <dbReference type="NCBI Taxonomy" id="118510"/>
    <lineage>
        <taxon>Eukaryota</taxon>
        <taxon>Viridiplantae</taxon>
        <taxon>Streptophyta</taxon>
        <taxon>Embryophyta</taxon>
        <taxon>Tracheophyta</taxon>
        <taxon>Spermatophyta</taxon>
        <taxon>Magnoliopsida</taxon>
        <taxon>eudicotyledons</taxon>
        <taxon>Gunneridae</taxon>
        <taxon>Pentapetalae</taxon>
        <taxon>asterids</taxon>
        <taxon>campanulids</taxon>
        <taxon>Asterales</taxon>
        <taxon>Asteraceae</taxon>
        <taxon>Asteroideae</taxon>
        <taxon>Anthemideae</taxon>
        <taxon>Anthemidinae</taxon>
        <taxon>Tanacetum</taxon>
    </lineage>
</organism>
<dbReference type="GO" id="GO:0047938">
    <property type="term" value="F:glucose-6-phosphate 1-epimerase activity"/>
    <property type="evidence" value="ECO:0007669"/>
    <property type="project" value="TreeGrafter"/>
</dbReference>
<dbReference type="SUPFAM" id="SSF74650">
    <property type="entry name" value="Galactose mutarotase-like"/>
    <property type="match status" value="1"/>
</dbReference>
<comment type="caution">
    <text evidence="1">The sequence shown here is derived from an EMBL/GenBank/DDBJ whole genome shotgun (WGS) entry which is preliminary data.</text>
</comment>
<reference evidence="1" key="1">
    <citation type="journal article" date="2019" name="Sci. Rep.">
        <title>Draft genome of Tanacetum cinerariifolium, the natural source of mosquito coil.</title>
        <authorList>
            <person name="Yamashiro T."/>
            <person name="Shiraishi A."/>
            <person name="Satake H."/>
            <person name="Nakayama K."/>
        </authorList>
    </citation>
    <scope>NUCLEOTIDE SEQUENCE</scope>
</reference>
<dbReference type="GO" id="GO:0005975">
    <property type="term" value="P:carbohydrate metabolic process"/>
    <property type="evidence" value="ECO:0007669"/>
    <property type="project" value="InterPro"/>
</dbReference>
<evidence type="ECO:0000313" key="1">
    <source>
        <dbReference type="EMBL" id="GFA39378.1"/>
    </source>
</evidence>
<dbReference type="PANTHER" id="PTHR11122:SF51">
    <property type="entry name" value="GLUCOSE-6-PHOSPHATE 1-EPIMERASE"/>
    <property type="match status" value="1"/>
</dbReference>
<accession>A0A699JIN8</accession>
<dbReference type="InterPro" id="IPR008183">
    <property type="entry name" value="Aldose_1/G6P_1-epimerase"/>
</dbReference>
<dbReference type="Pfam" id="PF01263">
    <property type="entry name" value="Aldose_epim"/>
    <property type="match status" value="1"/>
</dbReference>
<dbReference type="InterPro" id="IPR011013">
    <property type="entry name" value="Gal_mutarotase_sf_dom"/>
</dbReference>
<dbReference type="InterPro" id="IPR014718">
    <property type="entry name" value="GH-type_carb-bd"/>
</dbReference>
<protein>
    <submittedName>
        <fullName evidence="1">Putative glucose-6-phosphate 1-epimerase isoform X2</fullName>
    </submittedName>
</protein>
<dbReference type="EMBL" id="BKCJ010416347">
    <property type="protein sequence ID" value="GFA39378.1"/>
    <property type="molecule type" value="Genomic_DNA"/>
</dbReference>